<evidence type="ECO:0000256" key="7">
    <source>
        <dbReference type="SAM" id="MobiDB-lite"/>
    </source>
</evidence>
<dbReference type="OrthoDB" id="5212126at2759"/>
<keyword evidence="6 8" id="KW-0472">Membrane</keyword>
<dbReference type="RefSeq" id="XP_003664693.1">
    <property type="nucleotide sequence ID" value="XM_003664645.1"/>
</dbReference>
<evidence type="ECO:0000313" key="12">
    <source>
        <dbReference type="Proteomes" id="UP000007322"/>
    </source>
</evidence>
<organism evidence="11 12">
    <name type="scientific">Thermothelomyces thermophilus (strain ATCC 42464 / BCRC 31852 / DSM 1799)</name>
    <name type="common">Sporotrichum thermophile</name>
    <dbReference type="NCBI Taxonomy" id="573729"/>
    <lineage>
        <taxon>Eukaryota</taxon>
        <taxon>Fungi</taxon>
        <taxon>Dikarya</taxon>
        <taxon>Ascomycota</taxon>
        <taxon>Pezizomycotina</taxon>
        <taxon>Sordariomycetes</taxon>
        <taxon>Sordariomycetidae</taxon>
        <taxon>Sordariales</taxon>
        <taxon>Chaetomiaceae</taxon>
        <taxon>Thermothelomyces</taxon>
    </lineage>
</organism>
<dbReference type="EMBL" id="CP003005">
    <property type="protein sequence ID" value="AEO59448.1"/>
    <property type="molecule type" value="Genomic_DNA"/>
</dbReference>
<dbReference type="InParanoid" id="G2QGU1"/>
<dbReference type="FunCoup" id="G2QGU1">
    <property type="interactions" value="42"/>
</dbReference>
<dbReference type="GeneID" id="11506299"/>
<keyword evidence="5 8" id="KW-1133">Transmembrane helix</keyword>
<evidence type="ECO:0000313" key="11">
    <source>
        <dbReference type="EMBL" id="AEO59448.1"/>
    </source>
</evidence>
<evidence type="ECO:0000256" key="1">
    <source>
        <dbReference type="ARBA" id="ARBA00004141"/>
    </source>
</evidence>
<evidence type="ECO:0000259" key="10">
    <source>
        <dbReference type="SMART" id="SM01320"/>
    </source>
</evidence>
<evidence type="ECO:0000256" key="4">
    <source>
        <dbReference type="ARBA" id="ARBA00022729"/>
    </source>
</evidence>
<dbReference type="SMART" id="SM01320">
    <property type="entry name" value="TRP_N"/>
    <property type="match status" value="1"/>
</dbReference>
<dbReference type="PANTHER" id="PTHR31145">
    <property type="entry name" value="INTEGRAL MEMBRANE PROTEIN (AFU_ORTHOLOGUE AFUA_7G01610)"/>
    <property type="match status" value="1"/>
</dbReference>
<reference evidence="11 12" key="1">
    <citation type="journal article" date="2011" name="Nat. Biotechnol.">
        <title>Comparative genomic analysis of the thermophilic biomass-degrading fungi Myceliophthora thermophila and Thielavia terrestris.</title>
        <authorList>
            <person name="Berka R.M."/>
            <person name="Grigoriev I.V."/>
            <person name="Otillar R."/>
            <person name="Salamov A."/>
            <person name="Grimwood J."/>
            <person name="Reid I."/>
            <person name="Ishmael N."/>
            <person name="John T."/>
            <person name="Darmond C."/>
            <person name="Moisan M.-C."/>
            <person name="Henrissat B."/>
            <person name="Coutinho P.M."/>
            <person name="Lombard V."/>
            <person name="Natvig D.O."/>
            <person name="Lindquist E."/>
            <person name="Schmutz J."/>
            <person name="Lucas S."/>
            <person name="Harris P."/>
            <person name="Powlowski J."/>
            <person name="Bellemare A."/>
            <person name="Taylor D."/>
            <person name="Butler G."/>
            <person name="de Vries R.P."/>
            <person name="Allijn I.E."/>
            <person name="van den Brink J."/>
            <person name="Ushinsky S."/>
            <person name="Storms R."/>
            <person name="Powell A.J."/>
            <person name="Paulsen I.T."/>
            <person name="Elbourne L.D.H."/>
            <person name="Baker S.E."/>
            <person name="Magnuson J."/>
            <person name="LaBoissiere S."/>
            <person name="Clutterbuck A.J."/>
            <person name="Martinez D."/>
            <person name="Wogulis M."/>
            <person name="de Leon A.L."/>
            <person name="Rey M.W."/>
            <person name="Tsang A."/>
        </authorList>
    </citation>
    <scope>NUCLEOTIDE SEQUENCE [LARGE SCALE GENOMIC DNA]</scope>
    <source>
        <strain evidence="12">ATCC 42464 / BCRC 31852 / DSM 1799</strain>
    </source>
</reference>
<gene>
    <name evidence="11" type="ORF">MYCTH_2307790</name>
</gene>
<dbReference type="Pfam" id="PF14558">
    <property type="entry name" value="TRP_N"/>
    <property type="match status" value="1"/>
</dbReference>
<dbReference type="InterPro" id="IPR032800">
    <property type="entry name" value="TRP_N"/>
</dbReference>
<dbReference type="InterPro" id="IPR040241">
    <property type="entry name" value="TRP_Flc/Pkd2-like"/>
</dbReference>
<protein>
    <recommendedName>
        <fullName evidence="10">ML-like domain-containing protein</fullName>
    </recommendedName>
</protein>
<keyword evidence="4 9" id="KW-0732">Signal</keyword>
<dbReference type="GO" id="GO:0016020">
    <property type="term" value="C:membrane"/>
    <property type="evidence" value="ECO:0007669"/>
    <property type="project" value="UniProtKB-SubCell"/>
</dbReference>
<keyword evidence="3 8" id="KW-0812">Transmembrane</keyword>
<evidence type="ECO:0000256" key="5">
    <source>
        <dbReference type="ARBA" id="ARBA00022989"/>
    </source>
</evidence>
<dbReference type="Proteomes" id="UP000007322">
    <property type="component" value="Chromosome 4"/>
</dbReference>
<dbReference type="VEuPathDB" id="FungiDB:MYCTH_2307790"/>
<dbReference type="OMA" id="QWSMGIV"/>
<feature type="transmembrane region" description="Helical" evidence="8">
    <location>
        <begin position="502"/>
        <end position="522"/>
    </location>
</feature>
<feature type="transmembrane region" description="Helical" evidence="8">
    <location>
        <begin position="534"/>
        <end position="554"/>
    </location>
</feature>
<dbReference type="GO" id="GO:0009272">
    <property type="term" value="P:fungal-type cell wall biogenesis"/>
    <property type="evidence" value="ECO:0007669"/>
    <property type="project" value="TreeGrafter"/>
</dbReference>
<evidence type="ECO:0000256" key="9">
    <source>
        <dbReference type="SAM" id="SignalP"/>
    </source>
</evidence>
<feature type="compositionally biased region" description="Polar residues" evidence="7">
    <location>
        <begin position="722"/>
        <end position="732"/>
    </location>
</feature>
<dbReference type="PANTHER" id="PTHR31145:SF2">
    <property type="entry name" value="FLAVIN CARRIER PROTEIN 2"/>
    <property type="match status" value="1"/>
</dbReference>
<feature type="transmembrane region" description="Helical" evidence="8">
    <location>
        <begin position="333"/>
        <end position="355"/>
    </location>
</feature>
<feature type="transmembrane region" description="Helical" evidence="8">
    <location>
        <begin position="414"/>
        <end position="435"/>
    </location>
</feature>
<dbReference type="STRING" id="573729.G2QGU1"/>
<dbReference type="AlphaFoldDB" id="G2QGU1"/>
<dbReference type="InterPro" id="IPR010308">
    <property type="entry name" value="TRP_C"/>
</dbReference>
<feature type="region of interest" description="Disordered" evidence="7">
    <location>
        <begin position="640"/>
        <end position="748"/>
    </location>
</feature>
<feature type="domain" description="ML-like" evidence="10">
    <location>
        <begin position="26"/>
        <end position="168"/>
    </location>
</feature>
<feature type="transmembrane region" description="Helical" evidence="8">
    <location>
        <begin position="476"/>
        <end position="496"/>
    </location>
</feature>
<sequence>MRLIPTNPLILLSSLATAVLPASAEYVLRSTSLAACQEDSGFTASLFDVVFTPDNLTASVNMIATSSIEGHVIFDISIWAYGYPIIHTILDPCNANLPGLCPMTSGKMGNPFNLPVTRDAIQQIPSIAYTFPDLDATVQVFINRTDGDQAGESVACLEANISNGMTVDLIGVKWASAGVAILAIISSAIINGLGYSNAASHIASNALSLFGYFQAQAMLGLCAVPLPPVVKSWTQDFQWSMGIIRVGFIQDILTWYQRSTGGTASTILDTLHTVSVQVEKVKRSVPVVDSAVSLVRRSANTIVKRAIETSYGSYIVYGIQRVAFRAGIETTNLFLTGLTFFYIFMIFAALCVVLFKGLCELLARMNLLKSDTFSEFRAGWMTVLKGVLYRWLLIGFPQIAILCLWEFTQNDSPAAMVLAVFFFFGSLITLGYAAYRVIRIARRSVALHRNPAYILFSDAHALNKWGFLYVQFRASAYYYIVPLLVYTLVKAMFIAFSQRAGTVQAVAFIILEAAALISASVLRPWMDKSTNSFNIAICAINFINAIFLFIFTDVFGLPRLVIGVVGVVLWIVNAAFALILLLMLIVTTGIVIFHNNPDTRYQFMNDDRTSFMKSQTHLTTANELDALGATARGDGKLLKRTDLDDDESALSSSGNVAPPRAGSPHSGPYSNRDSLRDSARNSMRSSYRAPVDPVSGTYAAEPQNLRNRASGSMRAPSPYGASASSTNLSGNHSQGGGAQAGPRPTGPK</sequence>
<dbReference type="HOGENOM" id="CLU_010226_1_0_1"/>
<evidence type="ECO:0000256" key="2">
    <source>
        <dbReference type="ARBA" id="ARBA00010642"/>
    </source>
</evidence>
<comment type="similarity">
    <text evidence="2">Belongs to the transient receptor potential (TRP) ion channel family.</text>
</comment>
<name>G2QGU1_THET4</name>
<evidence type="ECO:0000256" key="6">
    <source>
        <dbReference type="ARBA" id="ARBA00023136"/>
    </source>
</evidence>
<evidence type="ECO:0000256" key="8">
    <source>
        <dbReference type="SAM" id="Phobius"/>
    </source>
</evidence>
<proteinExistence type="inferred from homology"/>
<evidence type="ECO:0000256" key="3">
    <source>
        <dbReference type="ARBA" id="ARBA00022692"/>
    </source>
</evidence>
<dbReference type="KEGG" id="mtm:MYCTH_2307790"/>
<accession>G2QGU1</accession>
<feature type="signal peptide" evidence="9">
    <location>
        <begin position="1"/>
        <end position="24"/>
    </location>
</feature>
<dbReference type="eggNOG" id="ENOG502QSVZ">
    <property type="taxonomic scope" value="Eukaryota"/>
</dbReference>
<feature type="chain" id="PRO_5003435605" description="ML-like domain-containing protein" evidence="9">
    <location>
        <begin position="25"/>
        <end position="748"/>
    </location>
</feature>
<feature type="transmembrane region" description="Helical" evidence="8">
    <location>
        <begin position="560"/>
        <end position="593"/>
    </location>
</feature>
<comment type="subcellular location">
    <subcellularLocation>
        <location evidence="1">Membrane</location>
        <topology evidence="1">Multi-pass membrane protein</topology>
    </subcellularLocation>
</comment>
<keyword evidence="12" id="KW-1185">Reference proteome</keyword>
<feature type="transmembrane region" description="Helical" evidence="8">
    <location>
        <begin position="387"/>
        <end position="408"/>
    </location>
</feature>
<dbReference type="GO" id="GO:0055085">
    <property type="term" value="P:transmembrane transport"/>
    <property type="evidence" value="ECO:0007669"/>
    <property type="project" value="TreeGrafter"/>
</dbReference>
<dbReference type="Pfam" id="PF06011">
    <property type="entry name" value="TRP"/>
    <property type="match status" value="1"/>
</dbReference>